<evidence type="ECO:0000256" key="3">
    <source>
        <dbReference type="ARBA" id="ARBA00022679"/>
    </source>
</evidence>
<dbReference type="Pfam" id="PF00069">
    <property type="entry name" value="Pkinase"/>
    <property type="match status" value="1"/>
</dbReference>
<comment type="caution">
    <text evidence="10">The sequence shown here is derived from an EMBL/GenBank/DDBJ whole genome shotgun (WGS) entry which is preliminary data.</text>
</comment>
<dbReference type="SUPFAM" id="SSF48452">
    <property type="entry name" value="TPR-like"/>
    <property type="match status" value="1"/>
</dbReference>
<evidence type="ECO:0000256" key="1">
    <source>
        <dbReference type="ARBA" id="ARBA00012513"/>
    </source>
</evidence>
<protein>
    <recommendedName>
        <fullName evidence="1">non-specific serine/threonine protein kinase</fullName>
        <ecNumber evidence="1">2.7.11.1</ecNumber>
    </recommendedName>
</protein>
<dbReference type="SUPFAM" id="SSF56112">
    <property type="entry name" value="Protein kinase-like (PK-like)"/>
    <property type="match status" value="1"/>
</dbReference>
<dbReference type="CDD" id="cd14014">
    <property type="entry name" value="STKc_PknB_like"/>
    <property type="match status" value="1"/>
</dbReference>
<dbReference type="RefSeq" id="WP_345143258.1">
    <property type="nucleotide sequence ID" value="NZ_BAABAT010000073.1"/>
</dbReference>
<dbReference type="InterPro" id="IPR011990">
    <property type="entry name" value="TPR-like_helical_dom_sf"/>
</dbReference>
<feature type="domain" description="Protein kinase" evidence="9">
    <location>
        <begin position="123"/>
        <end position="402"/>
    </location>
</feature>
<keyword evidence="4" id="KW-0547">Nucleotide-binding</keyword>
<dbReference type="InterPro" id="IPR031634">
    <property type="entry name" value="PknG_rubred"/>
</dbReference>
<evidence type="ECO:0000259" key="9">
    <source>
        <dbReference type="PROSITE" id="PS50011"/>
    </source>
</evidence>
<evidence type="ECO:0000256" key="8">
    <source>
        <dbReference type="ARBA" id="ARBA00048679"/>
    </source>
</evidence>
<dbReference type="InterPro" id="IPR000719">
    <property type="entry name" value="Prot_kinase_dom"/>
</dbReference>
<dbReference type="PANTHER" id="PTHR24363">
    <property type="entry name" value="SERINE/THREONINE PROTEIN KINASE"/>
    <property type="match status" value="1"/>
</dbReference>
<reference evidence="11" key="1">
    <citation type="journal article" date="2019" name="Int. J. Syst. Evol. Microbiol.">
        <title>The Global Catalogue of Microorganisms (GCM) 10K type strain sequencing project: providing services to taxonomists for standard genome sequencing and annotation.</title>
        <authorList>
            <consortium name="The Broad Institute Genomics Platform"/>
            <consortium name="The Broad Institute Genome Sequencing Center for Infectious Disease"/>
            <person name="Wu L."/>
            <person name="Ma J."/>
        </authorList>
    </citation>
    <scope>NUCLEOTIDE SEQUENCE [LARGE SCALE GENOMIC DNA]</scope>
    <source>
        <strain evidence="11">JCM 17441</strain>
    </source>
</reference>
<dbReference type="Gene3D" id="1.25.40.10">
    <property type="entry name" value="Tetratricopeptide repeat domain"/>
    <property type="match status" value="1"/>
</dbReference>
<keyword evidence="6" id="KW-0067">ATP-binding</keyword>
<evidence type="ECO:0000313" key="11">
    <source>
        <dbReference type="Proteomes" id="UP001500620"/>
    </source>
</evidence>
<name>A0ABP8DUC4_9ACTN</name>
<keyword evidence="11" id="KW-1185">Reference proteome</keyword>
<keyword evidence="3" id="KW-0808">Transferase</keyword>
<dbReference type="Proteomes" id="UP001500620">
    <property type="component" value="Unassembled WGS sequence"/>
</dbReference>
<evidence type="ECO:0000256" key="7">
    <source>
        <dbReference type="ARBA" id="ARBA00047899"/>
    </source>
</evidence>
<evidence type="ECO:0000256" key="4">
    <source>
        <dbReference type="ARBA" id="ARBA00022741"/>
    </source>
</evidence>
<dbReference type="PROSITE" id="PS50011">
    <property type="entry name" value="PROTEIN_KINASE_DOM"/>
    <property type="match status" value="1"/>
</dbReference>
<organism evidence="10 11">
    <name type="scientific">Dactylosporangium darangshiense</name>
    <dbReference type="NCBI Taxonomy" id="579108"/>
    <lineage>
        <taxon>Bacteria</taxon>
        <taxon>Bacillati</taxon>
        <taxon>Actinomycetota</taxon>
        <taxon>Actinomycetes</taxon>
        <taxon>Micromonosporales</taxon>
        <taxon>Micromonosporaceae</taxon>
        <taxon>Dactylosporangium</taxon>
    </lineage>
</organism>
<dbReference type="GO" id="GO:0016301">
    <property type="term" value="F:kinase activity"/>
    <property type="evidence" value="ECO:0007669"/>
    <property type="project" value="UniProtKB-KW"/>
</dbReference>
<proteinExistence type="predicted"/>
<evidence type="ECO:0000256" key="5">
    <source>
        <dbReference type="ARBA" id="ARBA00022777"/>
    </source>
</evidence>
<dbReference type="Pfam" id="PF16919">
    <property type="entry name" value="PknG_rubred"/>
    <property type="match status" value="1"/>
</dbReference>
<comment type="catalytic activity">
    <reaction evidence="8">
        <text>L-seryl-[protein] + ATP = O-phospho-L-seryl-[protein] + ADP + H(+)</text>
        <dbReference type="Rhea" id="RHEA:17989"/>
        <dbReference type="Rhea" id="RHEA-COMP:9863"/>
        <dbReference type="Rhea" id="RHEA-COMP:11604"/>
        <dbReference type="ChEBI" id="CHEBI:15378"/>
        <dbReference type="ChEBI" id="CHEBI:29999"/>
        <dbReference type="ChEBI" id="CHEBI:30616"/>
        <dbReference type="ChEBI" id="CHEBI:83421"/>
        <dbReference type="ChEBI" id="CHEBI:456216"/>
        <dbReference type="EC" id="2.7.11.1"/>
    </reaction>
</comment>
<evidence type="ECO:0000256" key="2">
    <source>
        <dbReference type="ARBA" id="ARBA00022527"/>
    </source>
</evidence>
<dbReference type="PANTHER" id="PTHR24363:SF0">
    <property type="entry name" value="SERINE_THREONINE KINASE LIKE DOMAIN CONTAINING 1"/>
    <property type="match status" value="1"/>
</dbReference>
<dbReference type="Pfam" id="PF16918">
    <property type="entry name" value="PknG_TPR"/>
    <property type="match status" value="1"/>
</dbReference>
<dbReference type="EMBL" id="BAABAT010000073">
    <property type="protein sequence ID" value="GAA4263605.1"/>
    <property type="molecule type" value="Genomic_DNA"/>
</dbReference>
<dbReference type="Gene3D" id="1.10.510.10">
    <property type="entry name" value="Transferase(Phosphotransferase) domain 1"/>
    <property type="match status" value="1"/>
</dbReference>
<keyword evidence="5 10" id="KW-0418">Kinase</keyword>
<comment type="catalytic activity">
    <reaction evidence="7">
        <text>L-threonyl-[protein] + ATP = O-phospho-L-threonyl-[protein] + ADP + H(+)</text>
        <dbReference type="Rhea" id="RHEA:46608"/>
        <dbReference type="Rhea" id="RHEA-COMP:11060"/>
        <dbReference type="Rhea" id="RHEA-COMP:11605"/>
        <dbReference type="ChEBI" id="CHEBI:15378"/>
        <dbReference type="ChEBI" id="CHEBI:30013"/>
        <dbReference type="ChEBI" id="CHEBI:30616"/>
        <dbReference type="ChEBI" id="CHEBI:61977"/>
        <dbReference type="ChEBI" id="CHEBI:456216"/>
        <dbReference type="EC" id="2.7.11.1"/>
    </reaction>
</comment>
<sequence length="705" mass="74411">MTGCRRPGCTGDYDPDGYCNECGHKAAPGGDSGLGIPSGAVTSGRTRGRGGLGADLVALAPVPLRDPATAVLADPQVPESQRYCSQCGGPVGRGRAEGFCPRDGTPYSFVPRLRAGDLVERRYEILGAMALGGLGWIYLARDRKISEAGADRWVVLKGLIDTGDPDAAAAAVAERRFLVTVDHPNIVKIYDFARVEAAGYIVMEYVGGRSLKEMALADGRRVVLPLPQVLAYGLEVLPALGYLHERGLLYCDFKPDNVIHAEEQLKLIDLGAVRAIGDDVSALYGTPGYQAPELATVGASIGSDLYTVGRTLAVLSFAFEGFTSTYADRLPDPADVPLLAREESYHRLLRRATHLEPYRRFATAADMAEQLLGVLREVLAAADGAPRPAGSARFTGERAPFGTGINPPGGAVVAAALPVPLADLADPAAGFLAALTTADPGAAVAALQAAPVSSVEVRLQLVRALLAAGDPAAAIRQLQATTLADDDWRHDWHAGLVALFQGRSSEARTHFDAVYDALPGEPAARLALAAACELAGDAAAAGRRYERVWRTDHAFVSAAFGLARARLAAGDRNGAVRALDEVPATVGMYGAAQVAAVHAVLDTATGPLSPTELVEASARLERMQLDARRQALLAVETLSAALHWLAATSPPTQASGRVLGHGLTERELRTGLERSYRALAVLEPQRTARHALIDRANAVRPWSLW</sequence>
<gene>
    <name evidence="10" type="ORF">GCM10022255_109660</name>
</gene>
<dbReference type="InterPro" id="IPR011009">
    <property type="entry name" value="Kinase-like_dom_sf"/>
</dbReference>
<evidence type="ECO:0000256" key="6">
    <source>
        <dbReference type="ARBA" id="ARBA00022840"/>
    </source>
</evidence>
<accession>A0ABP8DUC4</accession>
<keyword evidence="2" id="KW-0723">Serine/threonine-protein kinase</keyword>
<dbReference type="EC" id="2.7.11.1" evidence="1"/>
<dbReference type="Gene3D" id="3.30.200.20">
    <property type="entry name" value="Phosphorylase Kinase, domain 1"/>
    <property type="match status" value="1"/>
</dbReference>
<evidence type="ECO:0000313" key="10">
    <source>
        <dbReference type="EMBL" id="GAA4263605.1"/>
    </source>
</evidence>
<dbReference type="InterPro" id="IPR031636">
    <property type="entry name" value="PknG_TPR"/>
</dbReference>